<reference evidence="3 4" key="1">
    <citation type="journal article" date="2013" name="Genome Announc.">
        <title>Genome Sequence of Campylobacter showae UNSWCD, Isolated from a Patient with Crohn's Disease.</title>
        <authorList>
            <person name="Tay A.P."/>
            <person name="Kaakoush N.O."/>
            <person name="Deshpande N.P."/>
            <person name="Chen Z."/>
            <person name="Mitchell H."/>
            <person name="Wilkins M.R."/>
        </authorList>
    </citation>
    <scope>NUCLEOTIDE SEQUENCE [LARGE SCALE GENOMIC DNA]</scope>
    <source>
        <strain evidence="3 4">CSUNSWCD</strain>
    </source>
</reference>
<dbReference type="STRING" id="1244083.CSUNSWCD_235"/>
<gene>
    <name evidence="3" type="ORF">CSUNSWCD_235</name>
</gene>
<feature type="coiled-coil region" evidence="1">
    <location>
        <begin position="171"/>
        <end position="198"/>
    </location>
</feature>
<evidence type="ECO:0000256" key="2">
    <source>
        <dbReference type="SAM" id="MobiDB-lite"/>
    </source>
</evidence>
<dbReference type="AlphaFoldDB" id="M5IM03"/>
<proteinExistence type="predicted"/>
<keyword evidence="1" id="KW-0175">Coiled coil</keyword>
<accession>M5IM03</accession>
<evidence type="ECO:0000313" key="4">
    <source>
        <dbReference type="Proteomes" id="UP000011939"/>
    </source>
</evidence>
<dbReference type="Proteomes" id="UP000011939">
    <property type="component" value="Unassembled WGS sequence"/>
</dbReference>
<dbReference type="PATRIC" id="fig|1244083.3.peg.240"/>
<evidence type="ECO:0000313" key="3">
    <source>
        <dbReference type="EMBL" id="EKU12295.1"/>
    </source>
</evidence>
<organism evidence="3 4">
    <name type="scientific">Campylobacter showae CSUNSWCD</name>
    <dbReference type="NCBI Taxonomy" id="1244083"/>
    <lineage>
        <taxon>Bacteria</taxon>
        <taxon>Pseudomonadati</taxon>
        <taxon>Campylobacterota</taxon>
        <taxon>Epsilonproteobacteria</taxon>
        <taxon>Campylobacterales</taxon>
        <taxon>Campylobacteraceae</taxon>
        <taxon>Campylobacter</taxon>
    </lineage>
</organism>
<dbReference type="eggNOG" id="COG5183">
    <property type="taxonomic scope" value="Bacteria"/>
</dbReference>
<sequence length="537" mass="59890">MKIVLANANPAVSRLATLALSKMGYEYVEIGDVGELSGVFDVLILDSDIDVKETNLKEFANKILYLSSKNSPTFEYADRILPKPFLPTEFITIVEDLASKTKSTEQPVTTSDETGEASSDGFKFVNDPTKEIIEKEIIDADIGGFGLDNQLVNVAQEVHGKDSAFDELSEIVKAIDDMDELSDKLEDDELNLDGLIDDEIMKFGELDEFDVAVKDNNFDEISSDLDADDKRVDVEFQIPDDPIFDATEFDAAHGGEELKGFDGGKLELDFDDRIEDIKSQIDEIDKMDDLSENLNADDEDLDIKFETREDSTFNITEFATVEGEKDLEVVEDLKETVADDKFAVDKLDEQEDIFASENMKFDEPSEQAVYVANSVLGDESSLEDMDLAGETEQIEFSGEENLTQHALDDELAEDIFAADEQGETEISSEQEEQEISEPEAMQNDLEIAQELDPSEYGDIDQISEKDMALVLNESGLLDDEMVNLSSQKDQATSKMDELKVQISDAVAKNLENSLQDGELREALKNLNIKINISFEEK</sequence>
<dbReference type="RefSeq" id="WP_009492747.1">
    <property type="nucleotide sequence ID" value="NZ_AMZQ01000001.1"/>
</dbReference>
<dbReference type="OrthoDB" id="5324656at2"/>
<protein>
    <submittedName>
        <fullName evidence="3">Highly acidic protein</fullName>
    </submittedName>
</protein>
<evidence type="ECO:0000256" key="1">
    <source>
        <dbReference type="SAM" id="Coils"/>
    </source>
</evidence>
<feature type="region of interest" description="Disordered" evidence="2">
    <location>
        <begin position="102"/>
        <end position="121"/>
    </location>
</feature>
<feature type="coiled-coil region" evidence="1">
    <location>
        <begin position="481"/>
        <end position="508"/>
    </location>
</feature>
<dbReference type="EMBL" id="AMZQ01000001">
    <property type="protein sequence ID" value="EKU12295.1"/>
    <property type="molecule type" value="Genomic_DNA"/>
</dbReference>
<name>M5IM03_9BACT</name>
<comment type="caution">
    <text evidence="3">The sequence shown here is derived from an EMBL/GenBank/DDBJ whole genome shotgun (WGS) entry which is preliminary data.</text>
</comment>